<reference evidence="3 4" key="1">
    <citation type="submission" date="2018-11" db="EMBL/GenBank/DDBJ databases">
        <title>Genomic Encyclopedia of Type Strains, Phase IV (KMG-IV): sequencing the most valuable type-strain genomes for metagenomic binning, comparative biology and taxonomic classification.</title>
        <authorList>
            <person name="Goeker M."/>
        </authorList>
    </citation>
    <scope>NUCLEOTIDE SEQUENCE [LARGE SCALE GENOMIC DNA]</scope>
    <source>
        <strain evidence="3 4">DSM 21945</strain>
    </source>
</reference>
<evidence type="ECO:0000256" key="1">
    <source>
        <dbReference type="SAM" id="MobiDB-lite"/>
    </source>
</evidence>
<gene>
    <name evidence="3" type="ORF">EDC28_110106</name>
</gene>
<keyword evidence="2" id="KW-1133">Transmembrane helix</keyword>
<evidence type="ECO:0000313" key="4">
    <source>
        <dbReference type="Proteomes" id="UP000268033"/>
    </source>
</evidence>
<dbReference type="STRING" id="584787.GCA_001247655_01013"/>
<protein>
    <submittedName>
        <fullName evidence="3">UPF0716 protein FxsA</fullName>
    </submittedName>
</protein>
<feature type="transmembrane region" description="Helical" evidence="2">
    <location>
        <begin position="27"/>
        <end position="47"/>
    </location>
</feature>
<dbReference type="RefSeq" id="WP_123422384.1">
    <property type="nucleotide sequence ID" value="NZ_RJUL01000010.1"/>
</dbReference>
<evidence type="ECO:0000313" key="3">
    <source>
        <dbReference type="EMBL" id="ROQ22463.1"/>
    </source>
</evidence>
<dbReference type="InterPro" id="IPR007313">
    <property type="entry name" value="FxsA"/>
</dbReference>
<accession>A0A3N1P229</accession>
<dbReference type="PANTHER" id="PTHR35335">
    <property type="entry name" value="UPF0716 PROTEIN FXSA"/>
    <property type="match status" value="1"/>
</dbReference>
<feature type="compositionally biased region" description="Basic and acidic residues" evidence="1">
    <location>
        <begin position="137"/>
        <end position="151"/>
    </location>
</feature>
<sequence length="151" mass="16189">MFGRLFLLFLIVPFVEITLLIKLGGMIGVVPTIALMIITAVIGARLVRQAGFSTWMEAQRRMAAGEMPGQQICEGLVLLSAGVMLVTPGLLTDIAGIALLLPSVRRKLAAQLGKRMVVQTVAGTGPMGGQQGQPGQYREHSTIDGEFERKD</sequence>
<proteinExistence type="predicted"/>
<dbReference type="Proteomes" id="UP000268033">
    <property type="component" value="Unassembled WGS sequence"/>
</dbReference>
<feature type="region of interest" description="Disordered" evidence="1">
    <location>
        <begin position="123"/>
        <end position="151"/>
    </location>
</feature>
<dbReference type="Pfam" id="PF04186">
    <property type="entry name" value="FxsA"/>
    <property type="match status" value="1"/>
</dbReference>
<organism evidence="3 4">
    <name type="scientific">Gallaecimonas pentaromativorans</name>
    <dbReference type="NCBI Taxonomy" id="584787"/>
    <lineage>
        <taxon>Bacteria</taxon>
        <taxon>Pseudomonadati</taxon>
        <taxon>Pseudomonadota</taxon>
        <taxon>Gammaproteobacteria</taxon>
        <taxon>Enterobacterales</taxon>
        <taxon>Gallaecimonadaceae</taxon>
        <taxon>Gallaecimonas</taxon>
    </lineage>
</organism>
<dbReference type="EMBL" id="RJUL01000010">
    <property type="protein sequence ID" value="ROQ22463.1"/>
    <property type="molecule type" value="Genomic_DNA"/>
</dbReference>
<evidence type="ECO:0000256" key="2">
    <source>
        <dbReference type="SAM" id="Phobius"/>
    </source>
</evidence>
<feature type="transmembrane region" description="Helical" evidence="2">
    <location>
        <begin position="76"/>
        <end position="101"/>
    </location>
</feature>
<dbReference type="GO" id="GO:0016020">
    <property type="term" value="C:membrane"/>
    <property type="evidence" value="ECO:0007669"/>
    <property type="project" value="InterPro"/>
</dbReference>
<dbReference type="NCBIfam" id="NF008528">
    <property type="entry name" value="PRK11463.1-2"/>
    <property type="match status" value="1"/>
</dbReference>
<keyword evidence="2" id="KW-0812">Transmembrane</keyword>
<comment type="caution">
    <text evidence="3">The sequence shown here is derived from an EMBL/GenBank/DDBJ whole genome shotgun (WGS) entry which is preliminary data.</text>
</comment>
<dbReference type="AlphaFoldDB" id="A0A3N1P229"/>
<keyword evidence="2" id="KW-0472">Membrane</keyword>
<dbReference type="PANTHER" id="PTHR35335:SF1">
    <property type="entry name" value="UPF0716 PROTEIN FXSA"/>
    <property type="match status" value="1"/>
</dbReference>
<name>A0A3N1P229_9GAMM</name>
<keyword evidence="4" id="KW-1185">Reference proteome</keyword>